<sequence>MSAGRIGIEQIGKPASALLSRRKPTHNRPIPLAMDLPVMAYRPLRLLLLCMLMLVLPVQGIAALGMQTAMAAQTGGHGHGSHAMSDCVDACSHPDQTHGGKLAGHSNCSLCAFCVGVLALPPAVVAPAALPLDQPLATAFPRFTGHVADTPERPPRQLVG</sequence>
<dbReference type="Pfam" id="PF11162">
    <property type="entry name" value="DUF2946"/>
    <property type="match status" value="1"/>
</dbReference>
<dbReference type="STRING" id="743720.Psefu_2234"/>
<dbReference type="AlphaFoldDB" id="F6ABK9"/>
<dbReference type="KEGG" id="pfv:Psefu_2234"/>
<accession>F6ABK9</accession>
<evidence type="ECO:0008006" key="4">
    <source>
        <dbReference type="Google" id="ProtNLM"/>
    </source>
</evidence>
<reference evidence="2 3" key="1">
    <citation type="submission" date="2011-04" db="EMBL/GenBank/DDBJ databases">
        <title>Complete sequence of Pseudomonas fulva 12-X.</title>
        <authorList>
            <consortium name="US DOE Joint Genome Institute"/>
            <person name="Lucas S."/>
            <person name="Han J."/>
            <person name="Lapidus A."/>
            <person name="Cheng J.-F."/>
            <person name="Goodwin L."/>
            <person name="Pitluck S."/>
            <person name="Peters L."/>
            <person name="Mikhailova N."/>
            <person name="Pagani I."/>
            <person name="Davenport K."/>
            <person name="Han C."/>
            <person name="Tapia R."/>
            <person name="Land M."/>
            <person name="Hauser L."/>
            <person name="Kyrpides N."/>
            <person name="Ivanova N."/>
            <person name="Pagani I."/>
            <person name="Lcollab F.I."/>
            <person name="Woyke T."/>
        </authorList>
    </citation>
    <scope>NUCLEOTIDE SEQUENCE [LARGE SCALE GENOMIC DNA]</scope>
    <source>
        <strain evidence="3">12-X</strain>
    </source>
</reference>
<keyword evidence="1" id="KW-1133">Transmembrane helix</keyword>
<dbReference type="InterPro" id="IPR021333">
    <property type="entry name" value="DUF2946"/>
</dbReference>
<protein>
    <recommendedName>
        <fullName evidence="4">DUF2946 domain-containing protein</fullName>
    </recommendedName>
</protein>
<keyword evidence="1" id="KW-0472">Membrane</keyword>
<evidence type="ECO:0000256" key="1">
    <source>
        <dbReference type="SAM" id="Phobius"/>
    </source>
</evidence>
<dbReference type="Proteomes" id="UP000000686">
    <property type="component" value="Chromosome"/>
</dbReference>
<feature type="transmembrane region" description="Helical" evidence="1">
    <location>
        <begin position="44"/>
        <end position="64"/>
    </location>
</feature>
<gene>
    <name evidence="2" type="ordered locus">Psefu_2234</name>
</gene>
<dbReference type="EMBL" id="CP002727">
    <property type="protein sequence ID" value="AEF22201.1"/>
    <property type="molecule type" value="Genomic_DNA"/>
</dbReference>
<name>F6ABK9_PSEF1</name>
<proteinExistence type="predicted"/>
<keyword evidence="3" id="KW-1185">Reference proteome</keyword>
<evidence type="ECO:0000313" key="2">
    <source>
        <dbReference type="EMBL" id="AEF22201.1"/>
    </source>
</evidence>
<organism evidence="2 3">
    <name type="scientific">Pseudomonas fulva (strain 12-X)</name>
    <dbReference type="NCBI Taxonomy" id="743720"/>
    <lineage>
        <taxon>Bacteria</taxon>
        <taxon>Pseudomonadati</taxon>
        <taxon>Pseudomonadota</taxon>
        <taxon>Gammaproteobacteria</taxon>
        <taxon>Pseudomonadales</taxon>
        <taxon>Pseudomonadaceae</taxon>
        <taxon>Pseudomonas</taxon>
    </lineage>
</organism>
<dbReference type="RefSeq" id="WP_013791331.1">
    <property type="nucleotide sequence ID" value="NC_015556.1"/>
</dbReference>
<evidence type="ECO:0000313" key="3">
    <source>
        <dbReference type="Proteomes" id="UP000000686"/>
    </source>
</evidence>
<dbReference type="HOGENOM" id="CLU_1650661_0_0_6"/>
<keyword evidence="1" id="KW-0812">Transmembrane</keyword>